<dbReference type="GO" id="GO:0005737">
    <property type="term" value="C:cytoplasm"/>
    <property type="evidence" value="ECO:0007669"/>
    <property type="project" value="TreeGrafter"/>
</dbReference>
<evidence type="ECO:0000256" key="5">
    <source>
        <dbReference type="ARBA" id="ARBA00022801"/>
    </source>
</evidence>
<dbReference type="FunFam" id="1.10.400.10:FF:000007">
    <property type="entry name" value="Guanine nucleotide-binding protein subunit alpha"/>
    <property type="match status" value="1"/>
</dbReference>
<dbReference type="SUPFAM" id="SSF47895">
    <property type="entry name" value="Transducin (alpha subunit), insertion domain"/>
    <property type="match status" value="1"/>
</dbReference>
<dbReference type="InterPro" id="IPR001019">
    <property type="entry name" value="Gprotein_alpha_su"/>
</dbReference>
<keyword evidence="2" id="KW-0519">Myristate</keyword>
<evidence type="ECO:0000313" key="14">
    <source>
        <dbReference type="Proteomes" id="UP000683000"/>
    </source>
</evidence>
<evidence type="ECO:0000256" key="4">
    <source>
        <dbReference type="ARBA" id="ARBA00022741"/>
    </source>
</evidence>
<dbReference type="AlphaFoldDB" id="A0A8I2YZ87"/>
<dbReference type="SMART" id="SM00275">
    <property type="entry name" value="G_alpha"/>
    <property type="match status" value="1"/>
</dbReference>
<dbReference type="GO" id="GO:0046872">
    <property type="term" value="F:metal ion binding"/>
    <property type="evidence" value="ECO:0007669"/>
    <property type="project" value="UniProtKB-KW"/>
</dbReference>
<keyword evidence="4 11" id="KW-0547">Nucleotide-binding</keyword>
<comment type="cofactor">
    <cofactor evidence="1">
        <name>Mg(2+)</name>
        <dbReference type="ChEBI" id="CHEBI:18420"/>
    </cofactor>
</comment>
<feature type="binding site" evidence="12">
    <location>
        <position position="2"/>
    </location>
    <ligand>
        <name>Mg(2+)</name>
        <dbReference type="ChEBI" id="CHEBI:18420"/>
    </ligand>
</feature>
<sequence>MSIIVKQMKIQHGLTNDELVYQRLVIYHNSLDGAQALVRAIRRMGIEYTDPMNGVRADHILDYRIRHSPSFVFSPKVAEAIHHSWQDPILPKVMDRRREFWLNENAECFFKEILRIGSPDYLPTDNDILRAQEDLTRVIETRLTFSSALHKHDRPSQTILAPKWIHHFEDISYIIFCVSLSDYDLAPSEGNCQRRLNDSFIVFESVVNSRRFTRTSVILFLTNIDVFKDKLSEVPLERHFPDYTGGTDVNEAIEYMQSRFMQVNRARLPTYFIRHQAMNATIDSIHRIVKDTGPDHPTKDSWRELSSAAAIRVLRLRRMFPPARSPKSRLWGIF</sequence>
<dbReference type="GO" id="GO:0031683">
    <property type="term" value="F:G-protein beta/gamma-subunit complex binding"/>
    <property type="evidence" value="ECO:0007669"/>
    <property type="project" value="InterPro"/>
</dbReference>
<evidence type="ECO:0000256" key="3">
    <source>
        <dbReference type="ARBA" id="ARBA00022723"/>
    </source>
</evidence>
<protein>
    <submittedName>
        <fullName evidence="13">Guanine nucleotide binding protein, alpha subunit</fullName>
    </submittedName>
</protein>
<dbReference type="InterPro" id="IPR011025">
    <property type="entry name" value="GproteinA_insert"/>
</dbReference>
<gene>
    <name evidence="13" type="ORF">JVT61DRAFT_8480</name>
</gene>
<evidence type="ECO:0000256" key="1">
    <source>
        <dbReference type="ARBA" id="ARBA00001946"/>
    </source>
</evidence>
<dbReference type="SUPFAM" id="SSF52540">
    <property type="entry name" value="P-loop containing nucleoside triphosphate hydrolases"/>
    <property type="match status" value="1"/>
</dbReference>
<accession>A0A8I2YZ87</accession>
<dbReference type="Pfam" id="PF00503">
    <property type="entry name" value="G-alpha"/>
    <property type="match status" value="1"/>
</dbReference>
<dbReference type="Proteomes" id="UP000683000">
    <property type="component" value="Unassembled WGS sequence"/>
</dbReference>
<evidence type="ECO:0000256" key="6">
    <source>
        <dbReference type="ARBA" id="ARBA00022842"/>
    </source>
</evidence>
<keyword evidence="7 11" id="KW-0342">GTP-binding</keyword>
<evidence type="ECO:0000256" key="10">
    <source>
        <dbReference type="ARBA" id="ARBA00023288"/>
    </source>
</evidence>
<dbReference type="Gene3D" id="1.10.400.10">
    <property type="entry name" value="GI Alpha 1, domain 2-like"/>
    <property type="match status" value="1"/>
</dbReference>
<comment type="caution">
    <text evidence="13">The sequence shown here is derived from an EMBL/GenBank/DDBJ whole genome shotgun (WGS) entry which is preliminary data.</text>
</comment>
<proteinExistence type="predicted"/>
<evidence type="ECO:0000256" key="7">
    <source>
        <dbReference type="ARBA" id="ARBA00023134"/>
    </source>
</evidence>
<keyword evidence="5" id="KW-0378">Hydrolase</keyword>
<dbReference type="CDD" id="cd00066">
    <property type="entry name" value="G-alpha"/>
    <property type="match status" value="1"/>
</dbReference>
<evidence type="ECO:0000256" key="9">
    <source>
        <dbReference type="ARBA" id="ARBA00023224"/>
    </source>
</evidence>
<evidence type="ECO:0000256" key="11">
    <source>
        <dbReference type="PIRSR" id="PIRSR601019-1"/>
    </source>
</evidence>
<keyword evidence="8" id="KW-0564">Palmitate</keyword>
<dbReference type="GO" id="GO:0032502">
    <property type="term" value="P:developmental process"/>
    <property type="evidence" value="ECO:0007669"/>
    <property type="project" value="UniProtKB-ARBA"/>
</dbReference>
<keyword evidence="10" id="KW-0449">Lipoprotein</keyword>
<dbReference type="GO" id="GO:0001664">
    <property type="term" value="F:G protein-coupled receptor binding"/>
    <property type="evidence" value="ECO:0007669"/>
    <property type="project" value="TreeGrafter"/>
</dbReference>
<reference evidence="13" key="1">
    <citation type="submission" date="2021-03" db="EMBL/GenBank/DDBJ databases">
        <title>Evolutionary innovations through gain and loss of genes in the ectomycorrhizal Boletales.</title>
        <authorList>
            <person name="Wu G."/>
            <person name="Miyauchi S."/>
            <person name="Morin E."/>
            <person name="Yang Z.-L."/>
            <person name="Xu J."/>
            <person name="Martin F.M."/>
        </authorList>
    </citation>
    <scope>NUCLEOTIDE SEQUENCE</scope>
    <source>
        <strain evidence="13">BR01</strain>
    </source>
</reference>
<organism evidence="13 14">
    <name type="scientific">Boletus reticuloceps</name>
    <dbReference type="NCBI Taxonomy" id="495285"/>
    <lineage>
        <taxon>Eukaryota</taxon>
        <taxon>Fungi</taxon>
        <taxon>Dikarya</taxon>
        <taxon>Basidiomycota</taxon>
        <taxon>Agaricomycotina</taxon>
        <taxon>Agaricomycetes</taxon>
        <taxon>Agaricomycetidae</taxon>
        <taxon>Boletales</taxon>
        <taxon>Boletineae</taxon>
        <taxon>Boletaceae</taxon>
        <taxon>Boletoideae</taxon>
        <taxon>Boletus</taxon>
    </lineage>
</organism>
<feature type="binding site" evidence="11">
    <location>
        <begin position="153"/>
        <end position="157"/>
    </location>
    <ligand>
        <name>GTP</name>
        <dbReference type="ChEBI" id="CHEBI:37565"/>
    </ligand>
</feature>
<dbReference type="GO" id="GO:0005525">
    <property type="term" value="F:GTP binding"/>
    <property type="evidence" value="ECO:0007669"/>
    <property type="project" value="UniProtKB-KW"/>
</dbReference>
<dbReference type="GO" id="GO:0007189">
    <property type="term" value="P:adenylate cyclase-activating G protein-coupled receptor signaling pathway"/>
    <property type="evidence" value="ECO:0007669"/>
    <property type="project" value="TreeGrafter"/>
</dbReference>
<name>A0A8I2YZ87_9AGAM</name>
<keyword evidence="14" id="KW-1185">Reference proteome</keyword>
<dbReference type="PANTHER" id="PTHR10218">
    <property type="entry name" value="GTP-BINDING PROTEIN ALPHA SUBUNIT"/>
    <property type="match status" value="1"/>
</dbReference>
<dbReference type="Gene3D" id="3.40.50.300">
    <property type="entry name" value="P-loop containing nucleotide triphosphate hydrolases"/>
    <property type="match status" value="1"/>
</dbReference>
<dbReference type="PROSITE" id="PS51882">
    <property type="entry name" value="G_ALPHA"/>
    <property type="match status" value="1"/>
</dbReference>
<evidence type="ECO:0000256" key="2">
    <source>
        <dbReference type="ARBA" id="ARBA00022707"/>
    </source>
</evidence>
<dbReference type="EMBL" id="JAGFBS010000003">
    <property type="protein sequence ID" value="KAG6380367.1"/>
    <property type="molecule type" value="Genomic_DNA"/>
</dbReference>
<dbReference type="InterPro" id="IPR027417">
    <property type="entry name" value="P-loop_NTPase"/>
</dbReference>
<dbReference type="PANTHER" id="PTHR10218:SF369">
    <property type="entry name" value="GUANINE NUCLEOTIDE-BINDING PROTEIN ALPHA-2 SUBUNIT"/>
    <property type="match status" value="1"/>
</dbReference>
<dbReference type="FunFam" id="3.40.50.300:FF:000720">
    <property type="entry name" value="Guanine nucleotide-binding protein G(k) subunit alpha"/>
    <property type="match status" value="1"/>
</dbReference>
<keyword evidence="9" id="KW-0807">Transducer</keyword>
<evidence type="ECO:0000256" key="12">
    <source>
        <dbReference type="PIRSR" id="PIRSR601019-2"/>
    </source>
</evidence>
<dbReference type="GO" id="GO:0003924">
    <property type="term" value="F:GTPase activity"/>
    <property type="evidence" value="ECO:0007669"/>
    <property type="project" value="InterPro"/>
</dbReference>
<dbReference type="OrthoDB" id="5817230at2759"/>
<keyword evidence="3 12" id="KW-0479">Metal-binding</keyword>
<keyword evidence="6 12" id="KW-0460">Magnesium</keyword>
<dbReference type="GO" id="GO:0005834">
    <property type="term" value="C:heterotrimeric G-protein complex"/>
    <property type="evidence" value="ECO:0007669"/>
    <property type="project" value="TreeGrafter"/>
</dbReference>
<dbReference type="PRINTS" id="PR00318">
    <property type="entry name" value="GPROTEINA"/>
</dbReference>
<evidence type="ECO:0000313" key="13">
    <source>
        <dbReference type="EMBL" id="KAG6380367.1"/>
    </source>
</evidence>
<evidence type="ECO:0000256" key="8">
    <source>
        <dbReference type="ARBA" id="ARBA00023139"/>
    </source>
</evidence>